<name>A0A370DCK6_9GAMM</name>
<keyword evidence="1" id="KW-0732">Signal</keyword>
<dbReference type="AlphaFoldDB" id="A0A370DCK6"/>
<evidence type="ECO:0000256" key="1">
    <source>
        <dbReference type="SAM" id="SignalP"/>
    </source>
</evidence>
<dbReference type="EMBL" id="QFXE01000021">
    <property type="protein sequence ID" value="RDH82027.1"/>
    <property type="molecule type" value="Genomic_DNA"/>
</dbReference>
<reference evidence="2 3" key="1">
    <citation type="journal article" date="2018" name="ISME J.">
        <title>Endosymbiont genomes yield clues of tubeworm success.</title>
        <authorList>
            <person name="Li Y."/>
            <person name="Liles M.R."/>
            <person name="Halanych K.M."/>
        </authorList>
    </citation>
    <scope>NUCLEOTIDE SEQUENCE [LARGE SCALE GENOMIC DNA]</scope>
    <source>
        <strain evidence="2">A1462</strain>
    </source>
</reference>
<gene>
    <name evidence="2" type="ORF">DIZ78_16465</name>
</gene>
<accession>A0A370DCK6</accession>
<evidence type="ECO:0000313" key="2">
    <source>
        <dbReference type="EMBL" id="RDH82027.1"/>
    </source>
</evidence>
<sequence>MHWIKLRFLLVGLAFLLVGGCPFTDSDDGTVSTTIALTTVDKPDVAPCPTQDILADQTTLDELKNVLLNGALVYLDVPWDGGDPDIYSKKCGLDAFWNPADNVDMVAPGDVGMTALTLAQYYQFGNAGICAAGFNNGSFGNGEGFPVAGTYRKEIKATLAGFTYHLRFRLVVTGTSAGNLFADEGIVVPQDMENTLVYEVDGVVTAHADLYSTIVNAFLAGGGAPTVVLTIKPNGAGAEILRVSIELICVSKA</sequence>
<organism evidence="2 3">
    <name type="scientific">endosymbiont of Escarpia spicata</name>
    <dbReference type="NCBI Taxonomy" id="2200908"/>
    <lineage>
        <taxon>Bacteria</taxon>
        <taxon>Pseudomonadati</taxon>
        <taxon>Pseudomonadota</taxon>
        <taxon>Gammaproteobacteria</taxon>
        <taxon>sulfur-oxidizing symbionts</taxon>
    </lineage>
</organism>
<protein>
    <submittedName>
        <fullName evidence="2">Uncharacterized protein</fullName>
    </submittedName>
</protein>
<comment type="caution">
    <text evidence="2">The sequence shown here is derived from an EMBL/GenBank/DDBJ whole genome shotgun (WGS) entry which is preliminary data.</text>
</comment>
<keyword evidence="3" id="KW-1185">Reference proteome</keyword>
<evidence type="ECO:0000313" key="3">
    <source>
        <dbReference type="Proteomes" id="UP000254771"/>
    </source>
</evidence>
<dbReference type="Proteomes" id="UP000254771">
    <property type="component" value="Unassembled WGS sequence"/>
</dbReference>
<dbReference type="PROSITE" id="PS51257">
    <property type="entry name" value="PROKAR_LIPOPROTEIN"/>
    <property type="match status" value="1"/>
</dbReference>
<proteinExistence type="predicted"/>
<feature type="signal peptide" evidence="1">
    <location>
        <begin position="1"/>
        <end position="24"/>
    </location>
</feature>
<feature type="chain" id="PRO_5016877351" evidence="1">
    <location>
        <begin position="25"/>
        <end position="253"/>
    </location>
</feature>